<dbReference type="Proteomes" id="UP001177670">
    <property type="component" value="Unassembled WGS sequence"/>
</dbReference>
<proteinExistence type="inferred from homology"/>
<name>A0AA40FX05_9HYME</name>
<evidence type="ECO:0000256" key="3">
    <source>
        <dbReference type="ARBA" id="ARBA00022989"/>
    </source>
</evidence>
<organism evidence="7 8">
    <name type="scientific">Melipona bicolor</name>
    <dbReference type="NCBI Taxonomy" id="60889"/>
    <lineage>
        <taxon>Eukaryota</taxon>
        <taxon>Metazoa</taxon>
        <taxon>Ecdysozoa</taxon>
        <taxon>Arthropoda</taxon>
        <taxon>Hexapoda</taxon>
        <taxon>Insecta</taxon>
        <taxon>Pterygota</taxon>
        <taxon>Neoptera</taxon>
        <taxon>Endopterygota</taxon>
        <taxon>Hymenoptera</taxon>
        <taxon>Apocrita</taxon>
        <taxon>Aculeata</taxon>
        <taxon>Apoidea</taxon>
        <taxon>Anthophila</taxon>
        <taxon>Apidae</taxon>
        <taxon>Melipona</taxon>
    </lineage>
</organism>
<sequence length="146" mass="16448">MVVQKFLVEELHNITSTPFQSIVHLSENLFVLIFLASKKGLVTLESKELVLSIFTDNANFVIALVFKLEAYRKWVCSSLVPYFAHGEPQDLNSSSSWAGSRLRPCRSYCQSVEQRCPYLLPGDRAPAYPTQYAGEPTFLCRGKVTP</sequence>
<dbReference type="PANTHER" id="PTHR15819">
    <property type="entry name" value="TRANSMEMBRANE PROTEIN FAM155"/>
    <property type="match status" value="1"/>
</dbReference>
<dbReference type="GO" id="GO:0098703">
    <property type="term" value="P:calcium ion import across plasma membrane"/>
    <property type="evidence" value="ECO:0007669"/>
    <property type="project" value="TreeGrafter"/>
</dbReference>
<keyword evidence="2" id="KW-0812">Transmembrane</keyword>
<keyword evidence="8" id="KW-1185">Reference proteome</keyword>
<gene>
    <name evidence="7" type="ORF">K0M31_004239</name>
</gene>
<dbReference type="GO" id="GO:0005886">
    <property type="term" value="C:plasma membrane"/>
    <property type="evidence" value="ECO:0007669"/>
    <property type="project" value="TreeGrafter"/>
</dbReference>
<evidence type="ECO:0000256" key="4">
    <source>
        <dbReference type="ARBA" id="ARBA00023136"/>
    </source>
</evidence>
<keyword evidence="3" id="KW-1133">Transmembrane helix</keyword>
<keyword evidence="4" id="KW-0472">Membrane</keyword>
<dbReference type="EMBL" id="JAHYIQ010000013">
    <property type="protein sequence ID" value="KAK1126610.1"/>
    <property type="molecule type" value="Genomic_DNA"/>
</dbReference>
<accession>A0AA40FX05</accession>
<evidence type="ECO:0000256" key="1">
    <source>
        <dbReference type="ARBA" id="ARBA00004141"/>
    </source>
</evidence>
<keyword evidence="5" id="KW-0325">Glycoprotein</keyword>
<dbReference type="AlphaFoldDB" id="A0AA40FX05"/>
<comment type="subcellular location">
    <subcellularLocation>
        <location evidence="1">Membrane</location>
        <topology evidence="1">Multi-pass membrane protein</topology>
    </subcellularLocation>
</comment>
<evidence type="ECO:0000313" key="8">
    <source>
        <dbReference type="Proteomes" id="UP001177670"/>
    </source>
</evidence>
<reference evidence="7" key="1">
    <citation type="submission" date="2021-10" db="EMBL/GenBank/DDBJ databases">
        <title>Melipona bicolor Genome sequencing and assembly.</title>
        <authorList>
            <person name="Araujo N.S."/>
            <person name="Arias M.C."/>
        </authorList>
    </citation>
    <scope>NUCLEOTIDE SEQUENCE</scope>
    <source>
        <strain evidence="7">USP_2M_L1-L4_2017</strain>
        <tissue evidence="7">Whole body</tissue>
    </source>
</reference>
<evidence type="ECO:0000256" key="6">
    <source>
        <dbReference type="ARBA" id="ARBA00029445"/>
    </source>
</evidence>
<dbReference type="PANTHER" id="PTHR15819:SF11">
    <property type="entry name" value="MID1, ISOFORM A"/>
    <property type="match status" value="1"/>
</dbReference>
<evidence type="ECO:0000256" key="5">
    <source>
        <dbReference type="ARBA" id="ARBA00023180"/>
    </source>
</evidence>
<dbReference type="InterPro" id="IPR055288">
    <property type="entry name" value="NALCN_aux_factor_1/2"/>
</dbReference>
<evidence type="ECO:0000256" key="2">
    <source>
        <dbReference type="ARBA" id="ARBA00022692"/>
    </source>
</evidence>
<evidence type="ECO:0000313" key="7">
    <source>
        <dbReference type="EMBL" id="KAK1126610.1"/>
    </source>
</evidence>
<protein>
    <submittedName>
        <fullName evidence="7">Uncharacterized protein</fullName>
    </submittedName>
</protein>
<comment type="caution">
    <text evidence="7">The sequence shown here is derived from an EMBL/GenBank/DDBJ whole genome shotgun (WGS) entry which is preliminary data.</text>
</comment>
<dbReference type="GO" id="GO:0015275">
    <property type="term" value="F:stretch-activated, monoatomic cation-selective, calcium channel activity"/>
    <property type="evidence" value="ECO:0007669"/>
    <property type="project" value="TreeGrafter"/>
</dbReference>
<comment type="similarity">
    <text evidence="6">Belongs to the NALF family.</text>
</comment>